<dbReference type="PANTHER" id="PTHR43685:SF5">
    <property type="entry name" value="GLYCOSYLTRANSFERASE EPSE-RELATED"/>
    <property type="match status" value="1"/>
</dbReference>
<accession>A0ABU2BBP3</accession>
<keyword evidence="2" id="KW-0328">Glycosyltransferase</keyword>
<dbReference type="InterPro" id="IPR050834">
    <property type="entry name" value="Glycosyltransf_2"/>
</dbReference>
<dbReference type="Proteomes" id="UP001183619">
    <property type="component" value="Unassembled WGS sequence"/>
</dbReference>
<dbReference type="InterPro" id="IPR001173">
    <property type="entry name" value="Glyco_trans_2-like"/>
</dbReference>
<comment type="similarity">
    <text evidence="1">Belongs to the glycosyltransferase 2 family.</text>
</comment>
<reference evidence="5 6" key="1">
    <citation type="submission" date="2023-07" db="EMBL/GenBank/DDBJ databases">
        <title>Sequencing the genomes of 1000 actinobacteria strains.</title>
        <authorList>
            <person name="Klenk H.-P."/>
        </authorList>
    </citation>
    <scope>NUCLEOTIDE SEQUENCE [LARGE SCALE GENOMIC DNA]</scope>
    <source>
        <strain evidence="5 6">DSM 44508</strain>
    </source>
</reference>
<dbReference type="RefSeq" id="WP_277103524.1">
    <property type="nucleotide sequence ID" value="NZ_BAAAJS010000069.1"/>
</dbReference>
<dbReference type="Pfam" id="PF00535">
    <property type="entry name" value="Glycos_transf_2"/>
    <property type="match status" value="1"/>
</dbReference>
<evidence type="ECO:0000256" key="1">
    <source>
        <dbReference type="ARBA" id="ARBA00006739"/>
    </source>
</evidence>
<gene>
    <name evidence="5" type="ORF">J2S37_002556</name>
</gene>
<evidence type="ECO:0000313" key="6">
    <source>
        <dbReference type="Proteomes" id="UP001183619"/>
    </source>
</evidence>
<name>A0ABU2BBP3_9CORY</name>
<evidence type="ECO:0000256" key="3">
    <source>
        <dbReference type="ARBA" id="ARBA00022679"/>
    </source>
</evidence>
<protein>
    <submittedName>
        <fullName evidence="5">Glycosyltransferase involved in cell wall biosynthesis</fullName>
    </submittedName>
</protein>
<dbReference type="InterPro" id="IPR029044">
    <property type="entry name" value="Nucleotide-diphossugar_trans"/>
</dbReference>
<evidence type="ECO:0000256" key="2">
    <source>
        <dbReference type="ARBA" id="ARBA00022676"/>
    </source>
</evidence>
<dbReference type="Gene3D" id="3.90.550.10">
    <property type="entry name" value="Spore Coat Polysaccharide Biosynthesis Protein SpsA, Chain A"/>
    <property type="match status" value="1"/>
</dbReference>
<feature type="domain" description="Glycosyltransferase 2-like" evidence="4">
    <location>
        <begin position="7"/>
        <end position="166"/>
    </location>
</feature>
<dbReference type="EMBL" id="JAVDYF010000001">
    <property type="protein sequence ID" value="MDR7356018.1"/>
    <property type="molecule type" value="Genomic_DNA"/>
</dbReference>
<organism evidence="5 6">
    <name type="scientific">Corynebacterium felinum</name>
    <dbReference type="NCBI Taxonomy" id="131318"/>
    <lineage>
        <taxon>Bacteria</taxon>
        <taxon>Bacillati</taxon>
        <taxon>Actinomycetota</taxon>
        <taxon>Actinomycetes</taxon>
        <taxon>Mycobacteriales</taxon>
        <taxon>Corynebacteriaceae</taxon>
        <taxon>Corynebacterium</taxon>
    </lineage>
</organism>
<dbReference type="PANTHER" id="PTHR43685">
    <property type="entry name" value="GLYCOSYLTRANSFERASE"/>
    <property type="match status" value="1"/>
</dbReference>
<keyword evidence="3" id="KW-0808">Transferase</keyword>
<comment type="caution">
    <text evidence="5">The sequence shown here is derived from an EMBL/GenBank/DDBJ whole genome shotgun (WGS) entry which is preliminary data.</text>
</comment>
<dbReference type="SUPFAM" id="SSF53448">
    <property type="entry name" value="Nucleotide-diphospho-sugar transferases"/>
    <property type="match status" value="1"/>
</dbReference>
<keyword evidence="6" id="KW-1185">Reference proteome</keyword>
<evidence type="ECO:0000313" key="5">
    <source>
        <dbReference type="EMBL" id="MDR7356018.1"/>
    </source>
</evidence>
<proteinExistence type="inferred from homology"/>
<evidence type="ECO:0000259" key="4">
    <source>
        <dbReference type="Pfam" id="PF00535"/>
    </source>
</evidence>
<sequence length="272" mass="30552">MSTLCALISVYQHSDPHELNQALTSLVNQTRPADSIIIVEDGPLTNALEQVLNQHIADNPTSRRIRLATNQGLGAALRAGLQHIDTEFVARLDTDDIAAPHRFETQLALFETRPELDVVGSAVAEFTDQPGDSTTIRALPETHDGIARYMKINNPINHPSVMMRVRAVKQAGGYRDVHFMEDYDLFARMLAGGSRFHNIAEALTYLRVSDAQFARRTSKGMWRSEKTMQTNLVRYGIISKPRAVANFIIRSTYRLLPQQVLKKAYGILFHKK</sequence>